<organism evidence="2 3">
    <name type="scientific">Actinoallomurus vinaceus</name>
    <dbReference type="NCBI Taxonomy" id="1080074"/>
    <lineage>
        <taxon>Bacteria</taxon>
        <taxon>Bacillati</taxon>
        <taxon>Actinomycetota</taxon>
        <taxon>Actinomycetes</taxon>
        <taxon>Streptosporangiales</taxon>
        <taxon>Thermomonosporaceae</taxon>
        <taxon>Actinoallomurus</taxon>
    </lineage>
</organism>
<feature type="region of interest" description="Disordered" evidence="1">
    <location>
        <begin position="1"/>
        <end position="35"/>
    </location>
</feature>
<dbReference type="RefSeq" id="WP_345438860.1">
    <property type="nucleotide sequence ID" value="NZ_BAABHK010000016.1"/>
</dbReference>
<dbReference type="SUPFAM" id="SSF81606">
    <property type="entry name" value="PP2C-like"/>
    <property type="match status" value="1"/>
</dbReference>
<evidence type="ECO:0000256" key="1">
    <source>
        <dbReference type="SAM" id="MobiDB-lite"/>
    </source>
</evidence>
<gene>
    <name evidence="2" type="ORF">GCM10023196_083310</name>
</gene>
<protein>
    <submittedName>
        <fullName evidence="2">Protein phosphatase 2C domain-containing protein</fullName>
    </submittedName>
</protein>
<dbReference type="Proteomes" id="UP001501442">
    <property type="component" value="Unassembled WGS sequence"/>
</dbReference>
<sequence length="261" mass="28095">MRTSVATFSTHKDGGAAADYEDAAASNPSVPDDDEVPGEQITVAVADGASESLLAGRWARLLVEEFSQAEPLTDGSAFAAIAIRAAKRWRGVYTTYVDERLAGGRPIRWYEEPGLARGAYATLLVAHFTESGGWNAAALGDSCLFQVRDNHLHAAFPLQSDADFSIRPDLLGSRDPDAELIAERATLISGVWEQGDQFFLCTDALAAWFLAAHASGEAPWAVLGDLGTDAGPGNFDSWVTGLRINGRMRNDDVTLVRVHMW</sequence>
<evidence type="ECO:0000313" key="2">
    <source>
        <dbReference type="EMBL" id="GAA4635877.1"/>
    </source>
</evidence>
<keyword evidence="3" id="KW-1185">Reference proteome</keyword>
<dbReference type="EMBL" id="BAABHK010000016">
    <property type="protein sequence ID" value="GAA4635877.1"/>
    <property type="molecule type" value="Genomic_DNA"/>
</dbReference>
<proteinExistence type="predicted"/>
<accession>A0ABP8UQ05</accession>
<reference evidence="3" key="1">
    <citation type="journal article" date="2019" name="Int. J. Syst. Evol. Microbiol.">
        <title>The Global Catalogue of Microorganisms (GCM) 10K type strain sequencing project: providing services to taxonomists for standard genome sequencing and annotation.</title>
        <authorList>
            <consortium name="The Broad Institute Genomics Platform"/>
            <consortium name="The Broad Institute Genome Sequencing Center for Infectious Disease"/>
            <person name="Wu L."/>
            <person name="Ma J."/>
        </authorList>
    </citation>
    <scope>NUCLEOTIDE SEQUENCE [LARGE SCALE GENOMIC DNA]</scope>
    <source>
        <strain evidence="3">JCM 17939</strain>
    </source>
</reference>
<comment type="caution">
    <text evidence="2">The sequence shown here is derived from an EMBL/GenBank/DDBJ whole genome shotgun (WGS) entry which is preliminary data.</text>
</comment>
<name>A0ABP8UQ05_9ACTN</name>
<evidence type="ECO:0000313" key="3">
    <source>
        <dbReference type="Proteomes" id="UP001501442"/>
    </source>
</evidence>
<dbReference type="InterPro" id="IPR036457">
    <property type="entry name" value="PPM-type-like_dom_sf"/>
</dbReference>